<dbReference type="FunFam" id="2.70.70.10:FF:000002">
    <property type="entry name" value="Murein DD-endopeptidase MepM"/>
    <property type="match status" value="1"/>
</dbReference>
<dbReference type="InterPro" id="IPR007340">
    <property type="entry name" value="LysM_Opacity-associatedA"/>
</dbReference>
<evidence type="ECO:0000259" key="9">
    <source>
        <dbReference type="Pfam" id="PF01551"/>
    </source>
</evidence>
<evidence type="ECO:0000256" key="4">
    <source>
        <dbReference type="ARBA" id="ARBA00022723"/>
    </source>
</evidence>
<dbReference type="Proteomes" id="UP000195963">
    <property type="component" value="Unassembled WGS sequence"/>
</dbReference>
<dbReference type="InterPro" id="IPR045834">
    <property type="entry name" value="Csd3_N2"/>
</dbReference>
<evidence type="ECO:0000256" key="6">
    <source>
        <dbReference type="ARBA" id="ARBA00022833"/>
    </source>
</evidence>
<keyword evidence="5 12" id="KW-0378">Hydrolase</keyword>
<evidence type="ECO:0000256" key="1">
    <source>
        <dbReference type="ARBA" id="ARBA00001947"/>
    </source>
</evidence>
<evidence type="ECO:0000259" key="10">
    <source>
        <dbReference type="Pfam" id="PF04225"/>
    </source>
</evidence>
<dbReference type="GO" id="GO:0004222">
    <property type="term" value="F:metalloendopeptidase activity"/>
    <property type="evidence" value="ECO:0007669"/>
    <property type="project" value="TreeGrafter"/>
</dbReference>
<dbReference type="EC" id="3.4.24.-" evidence="12"/>
<keyword evidence="4" id="KW-0479">Metal-binding</keyword>
<evidence type="ECO:0000313" key="12">
    <source>
        <dbReference type="EMBL" id="SMY37274.1"/>
    </source>
</evidence>
<feature type="domain" description="Csd3-like second N-terminal" evidence="11">
    <location>
        <begin position="168"/>
        <end position="286"/>
    </location>
</feature>
<evidence type="ECO:0000259" key="11">
    <source>
        <dbReference type="Pfam" id="PF19425"/>
    </source>
</evidence>
<dbReference type="GO" id="GO:0006508">
    <property type="term" value="P:proteolysis"/>
    <property type="evidence" value="ECO:0007669"/>
    <property type="project" value="UniProtKB-KW"/>
</dbReference>
<comment type="subcellular location">
    <subcellularLocation>
        <location evidence="2">Cell envelope</location>
    </subcellularLocation>
</comment>
<keyword evidence="6" id="KW-0862">Zinc</keyword>
<name>A0A1Y6ML36_9GAMM</name>
<dbReference type="Gene3D" id="2.70.70.10">
    <property type="entry name" value="Glucose Permease (Domain IIA)"/>
    <property type="match status" value="1"/>
</dbReference>
<accession>A0A1Y6ML36</accession>
<evidence type="ECO:0000256" key="8">
    <source>
        <dbReference type="ARBA" id="ARBA00060568"/>
    </source>
</evidence>
<evidence type="ECO:0000256" key="2">
    <source>
        <dbReference type="ARBA" id="ARBA00004196"/>
    </source>
</evidence>
<gene>
    <name evidence="12" type="primary">mepM_3</name>
    <name evidence="12" type="ORF">PMAL9190_02917</name>
</gene>
<dbReference type="GO" id="GO:0042834">
    <property type="term" value="F:peptidoglycan binding"/>
    <property type="evidence" value="ECO:0007669"/>
    <property type="project" value="InterPro"/>
</dbReference>
<keyword evidence="13" id="KW-1185">Reference proteome</keyword>
<dbReference type="Gene3D" id="3.10.450.350">
    <property type="match status" value="2"/>
</dbReference>
<comment type="cofactor">
    <cofactor evidence="1">
        <name>Zn(2+)</name>
        <dbReference type="ChEBI" id="CHEBI:29105"/>
    </cofactor>
</comment>
<dbReference type="CDD" id="cd12797">
    <property type="entry name" value="M23_peptidase"/>
    <property type="match status" value="1"/>
</dbReference>
<feature type="domain" description="Opacity-associated protein A LysM-like" evidence="10">
    <location>
        <begin position="75"/>
        <end position="154"/>
    </location>
</feature>
<dbReference type="InterPro" id="IPR011055">
    <property type="entry name" value="Dup_hybrid_motif"/>
</dbReference>
<dbReference type="InterPro" id="IPR050570">
    <property type="entry name" value="Cell_wall_metabolism_enzyme"/>
</dbReference>
<dbReference type="GO" id="GO:0030313">
    <property type="term" value="C:cell envelope"/>
    <property type="evidence" value="ECO:0007669"/>
    <property type="project" value="UniProtKB-SubCell"/>
</dbReference>
<dbReference type="PANTHER" id="PTHR21666:SF288">
    <property type="entry name" value="CELL DIVISION PROTEIN YTFB"/>
    <property type="match status" value="1"/>
</dbReference>
<reference evidence="13" key="1">
    <citation type="submission" date="2017-06" db="EMBL/GenBank/DDBJ databases">
        <authorList>
            <person name="Rodrigo-Torres L."/>
            <person name="Arahal R.D."/>
            <person name="Lucena T."/>
        </authorList>
    </citation>
    <scope>NUCLEOTIDE SEQUENCE [LARGE SCALE GENOMIC DNA]</scope>
    <source>
        <strain evidence="13">CECT 9190</strain>
    </source>
</reference>
<protein>
    <submittedName>
        <fullName evidence="12">Murein DD-endopeptidase MepM</fullName>
        <ecNumber evidence="12">3.4.24.-</ecNumber>
    </submittedName>
</protein>
<comment type="pathway">
    <text evidence="8">Cell wall degradation; peptidoglycan degradation.</text>
</comment>
<evidence type="ECO:0000313" key="13">
    <source>
        <dbReference type="Proteomes" id="UP000195963"/>
    </source>
</evidence>
<dbReference type="InterPro" id="IPR016047">
    <property type="entry name" value="M23ase_b-sheet_dom"/>
</dbReference>
<feature type="domain" description="M23ase beta-sheet core" evidence="9">
    <location>
        <begin position="298"/>
        <end position="392"/>
    </location>
</feature>
<keyword evidence="3" id="KW-0645">Protease</keyword>
<keyword evidence="7" id="KW-0482">Metalloprotease</keyword>
<dbReference type="AlphaFoldDB" id="A0A1Y6ML36"/>
<evidence type="ECO:0000256" key="3">
    <source>
        <dbReference type="ARBA" id="ARBA00022670"/>
    </source>
</evidence>
<evidence type="ECO:0000256" key="7">
    <source>
        <dbReference type="ARBA" id="ARBA00023049"/>
    </source>
</evidence>
<dbReference type="GO" id="GO:0046872">
    <property type="term" value="F:metal ion binding"/>
    <property type="evidence" value="ECO:0007669"/>
    <property type="project" value="UniProtKB-KW"/>
</dbReference>
<dbReference type="Pfam" id="PF19425">
    <property type="entry name" value="Csd3_N2"/>
    <property type="match status" value="1"/>
</dbReference>
<dbReference type="Pfam" id="PF04225">
    <property type="entry name" value="LysM_OapA"/>
    <property type="match status" value="1"/>
</dbReference>
<dbReference type="Pfam" id="PF01551">
    <property type="entry name" value="Peptidase_M23"/>
    <property type="match status" value="1"/>
</dbReference>
<dbReference type="PANTHER" id="PTHR21666">
    <property type="entry name" value="PEPTIDASE-RELATED"/>
    <property type="match status" value="1"/>
</dbReference>
<evidence type="ECO:0000256" key="5">
    <source>
        <dbReference type="ARBA" id="ARBA00022801"/>
    </source>
</evidence>
<dbReference type="SUPFAM" id="SSF51261">
    <property type="entry name" value="Duplicated hybrid motif"/>
    <property type="match status" value="1"/>
</dbReference>
<sequence length="439" mass="48368">MNGSFLPRMPRINKILIGVISSAVIALIMAPNIYAEPPTKHEPTYQLGQHYPLVLPSTSTAAVTTKPAPYSALAWKTHTIKNGESLAVAFDNVGLDSVLLHQVVATCDNTKKLASLRPGDNLNFGFDDAGQLIELHQPLNNIETLVVKRTSDGNDFTASIDKQQIETQTNYAQATIDSSFWNAADKAGLTANQIMEIAALFGWDIDFALDIRAGDKFEVLFEQHYLNGNAIDHGDILAATFTNMGQTFTAVRHQDGKYYDKNGQAMRKAFLRSPINFRYVSSNFNPRRLHPVTKQVKAHRGTDYVAPVGTPIWAAGDGVVMQSGYNKFNGNYVFIRHNGHYVTKYLHMTKRMVKSGQRVKQGQTIGTLGGTGRVTGPHLHYEFLVNGKHQNPRTVDLPQAHSLSGAAQTVFKQQAQQQLGQVASYSSLLAQNAILLPQH</sequence>
<dbReference type="EMBL" id="FYAK01000007">
    <property type="protein sequence ID" value="SMY37274.1"/>
    <property type="molecule type" value="Genomic_DNA"/>
</dbReference>
<proteinExistence type="predicted"/>
<organism evidence="12 13">
    <name type="scientific">Photobacterium malacitanum</name>
    <dbReference type="NCBI Taxonomy" id="2204294"/>
    <lineage>
        <taxon>Bacteria</taxon>
        <taxon>Pseudomonadati</taxon>
        <taxon>Pseudomonadota</taxon>
        <taxon>Gammaproteobacteria</taxon>
        <taxon>Vibrionales</taxon>
        <taxon>Vibrionaceae</taxon>
        <taxon>Photobacterium</taxon>
    </lineage>
</organism>